<evidence type="ECO:0000313" key="1">
    <source>
        <dbReference type="EMBL" id="MBZ0157609.1"/>
    </source>
</evidence>
<sequence>MKSPEADKEKEEAPLLRAEILRLRKILRELTPPLPALLRRRGFRVYRKEPSGDLFVPRGELIDSYYEMLKKYSFRLFLRDVIRQQPAFSPAQVTRYATKEVTGEYLRYLADMGMVRPEGDTYCLTGERIKSFGETLEWFVAEVFKREFAAEALWGVKVKRPLVGGDYDLLAKIDGSILYMEIKSSPPRQIYQKEVGSFLERVGDLLPEIAVFFVDTELRMKDKIVPFFEEELAKKTQGTAAVRRMEKELFEVVTGGTETPRMFIINAKDSIVNNIEKVLTAFFRRSR</sequence>
<gene>
    <name evidence="1" type="ORF">K8I29_15530</name>
</gene>
<dbReference type="AlphaFoldDB" id="A0A953M130"/>
<comment type="caution">
    <text evidence="1">The sequence shown here is derived from an EMBL/GenBank/DDBJ whole genome shotgun (WGS) entry which is preliminary data.</text>
</comment>
<reference evidence="1" key="1">
    <citation type="journal article" date="2021" name="bioRxiv">
        <title>Unraveling nitrogen, sulfur and carbon metabolic pathways and microbial community transcriptional responses to substrate deprivation and toxicity stresses in a bioreactor mimicking anoxic brackish coastal sediment conditions.</title>
        <authorList>
            <person name="Martins P.D."/>
            <person name="Echeveste M.J."/>
            <person name="Arshad A."/>
            <person name="Kurth J."/>
            <person name="Ouboter H."/>
            <person name="Jetten M.S.M."/>
            <person name="Welte C.U."/>
        </authorList>
    </citation>
    <scope>NUCLEOTIDE SEQUENCE</scope>
    <source>
        <strain evidence="1">MAG_39</strain>
    </source>
</reference>
<protein>
    <submittedName>
        <fullName evidence="1">Uncharacterized protein</fullName>
    </submittedName>
</protein>
<proteinExistence type="predicted"/>
<evidence type="ECO:0000313" key="2">
    <source>
        <dbReference type="Proteomes" id="UP000705867"/>
    </source>
</evidence>
<reference evidence="1" key="2">
    <citation type="submission" date="2021-08" db="EMBL/GenBank/DDBJ databases">
        <authorList>
            <person name="Dalcin Martins P."/>
        </authorList>
    </citation>
    <scope>NUCLEOTIDE SEQUENCE</scope>
    <source>
        <strain evidence="1">MAG_39</strain>
    </source>
</reference>
<name>A0A953M130_9BACT</name>
<dbReference type="EMBL" id="JAIOIV010000121">
    <property type="protein sequence ID" value="MBZ0157609.1"/>
    <property type="molecule type" value="Genomic_DNA"/>
</dbReference>
<accession>A0A953M130</accession>
<organism evidence="1 2">
    <name type="scientific">Candidatus Nitrobium versatile</name>
    <dbReference type="NCBI Taxonomy" id="2884831"/>
    <lineage>
        <taxon>Bacteria</taxon>
        <taxon>Pseudomonadati</taxon>
        <taxon>Nitrospirota</taxon>
        <taxon>Nitrospiria</taxon>
        <taxon>Nitrospirales</taxon>
        <taxon>Nitrospiraceae</taxon>
        <taxon>Candidatus Nitrobium</taxon>
    </lineage>
</organism>
<dbReference type="Proteomes" id="UP000705867">
    <property type="component" value="Unassembled WGS sequence"/>
</dbReference>